<evidence type="ECO:0000313" key="2">
    <source>
        <dbReference type="EMBL" id="GAA0243357.1"/>
    </source>
</evidence>
<accession>A0ABN0U9N7</accession>
<evidence type="ECO:0000313" key="3">
    <source>
        <dbReference type="Proteomes" id="UP001500967"/>
    </source>
</evidence>
<name>A0ABN0U9N7_9ACTN</name>
<dbReference type="EMBL" id="BAAAGX010000011">
    <property type="protein sequence ID" value="GAA0243357.1"/>
    <property type="molecule type" value="Genomic_DNA"/>
</dbReference>
<gene>
    <name evidence="2" type="ORF">GCM10009539_31000</name>
</gene>
<proteinExistence type="predicted"/>
<feature type="region of interest" description="Disordered" evidence="1">
    <location>
        <begin position="27"/>
        <end position="112"/>
    </location>
</feature>
<dbReference type="Proteomes" id="UP001500967">
    <property type="component" value="Unassembled WGS sequence"/>
</dbReference>
<protein>
    <submittedName>
        <fullName evidence="2">Uncharacterized protein</fullName>
    </submittedName>
</protein>
<reference evidence="2 3" key="1">
    <citation type="journal article" date="2019" name="Int. J. Syst. Evol. Microbiol.">
        <title>The Global Catalogue of Microorganisms (GCM) 10K type strain sequencing project: providing services to taxonomists for standard genome sequencing and annotation.</title>
        <authorList>
            <consortium name="The Broad Institute Genomics Platform"/>
            <consortium name="The Broad Institute Genome Sequencing Center for Infectious Disease"/>
            <person name="Wu L."/>
            <person name="Ma J."/>
        </authorList>
    </citation>
    <scope>NUCLEOTIDE SEQUENCE [LARGE SCALE GENOMIC DNA]</scope>
    <source>
        <strain evidence="2 3">JCM 10425</strain>
    </source>
</reference>
<evidence type="ECO:0000256" key="1">
    <source>
        <dbReference type="SAM" id="MobiDB-lite"/>
    </source>
</evidence>
<organism evidence="2 3">
    <name type="scientific">Cryptosporangium japonicum</name>
    <dbReference type="NCBI Taxonomy" id="80872"/>
    <lineage>
        <taxon>Bacteria</taxon>
        <taxon>Bacillati</taxon>
        <taxon>Actinomycetota</taxon>
        <taxon>Actinomycetes</taxon>
        <taxon>Cryptosporangiales</taxon>
        <taxon>Cryptosporangiaceae</taxon>
        <taxon>Cryptosporangium</taxon>
    </lineage>
</organism>
<keyword evidence="3" id="KW-1185">Reference proteome</keyword>
<comment type="caution">
    <text evidence="2">The sequence shown here is derived from an EMBL/GenBank/DDBJ whole genome shotgun (WGS) entry which is preliminary data.</text>
</comment>
<sequence length="112" mass="11558">MPERSARTSTGVVPSRVVTVIAGCDRRSAATARGASDAPALGYQPSRTAPARGGSPASSRSVAATRSSTAEACRSRIRPAPVSSTPSRRRSSSSTPAARSSTAIWRDTADWV</sequence>
<feature type="compositionally biased region" description="Low complexity" evidence="1">
    <location>
        <begin position="57"/>
        <end position="103"/>
    </location>
</feature>